<dbReference type="GO" id="GO:0003989">
    <property type="term" value="F:acetyl-CoA carboxylase activity"/>
    <property type="evidence" value="ECO:0007669"/>
    <property type="project" value="InterPro"/>
</dbReference>
<organism evidence="2 3">
    <name type="scientific">Naumannella cuiyingiana</name>
    <dbReference type="NCBI Taxonomy" id="1347891"/>
    <lineage>
        <taxon>Bacteria</taxon>
        <taxon>Bacillati</taxon>
        <taxon>Actinomycetota</taxon>
        <taxon>Actinomycetes</taxon>
        <taxon>Propionibacteriales</taxon>
        <taxon>Propionibacteriaceae</taxon>
        <taxon>Naumannella</taxon>
    </lineage>
</organism>
<dbReference type="RefSeq" id="WP_179444195.1">
    <property type="nucleotide sequence ID" value="NZ_JACBZS010000001.1"/>
</dbReference>
<proteinExistence type="predicted"/>
<comment type="caution">
    <text evidence="2">The sequence shown here is derived from an EMBL/GenBank/DDBJ whole genome shotgun (WGS) entry which is preliminary data.</text>
</comment>
<accession>A0A7Z0D7C2</accession>
<protein>
    <recommendedName>
        <fullName evidence="4">Acyl-CoA carboxylase subunit epsilon</fullName>
    </recommendedName>
</protein>
<dbReference type="Pfam" id="PF13822">
    <property type="entry name" value="ACC_epsilon"/>
    <property type="match status" value="1"/>
</dbReference>
<dbReference type="GO" id="GO:0004658">
    <property type="term" value="F:propionyl-CoA carboxylase activity"/>
    <property type="evidence" value="ECO:0007669"/>
    <property type="project" value="InterPro"/>
</dbReference>
<gene>
    <name evidence="2" type="ORF">GGQ54_000774</name>
</gene>
<dbReference type="Proteomes" id="UP000527616">
    <property type="component" value="Unassembled WGS sequence"/>
</dbReference>
<dbReference type="EMBL" id="JACBZS010000001">
    <property type="protein sequence ID" value="NYI70214.1"/>
    <property type="molecule type" value="Genomic_DNA"/>
</dbReference>
<evidence type="ECO:0000313" key="3">
    <source>
        <dbReference type="Proteomes" id="UP000527616"/>
    </source>
</evidence>
<name>A0A7Z0D7C2_9ACTN</name>
<feature type="region of interest" description="Disordered" evidence="1">
    <location>
        <begin position="57"/>
        <end position="76"/>
    </location>
</feature>
<sequence>MTDDTAKIEFRGNPTPEEVAAVIAVLRALPARGDRAGHDREGSSGWARRWRLAGSPLTRDAALSPGPGSWQAVGRP</sequence>
<reference evidence="2 3" key="1">
    <citation type="submission" date="2020-07" db="EMBL/GenBank/DDBJ databases">
        <title>Sequencing the genomes of 1000 actinobacteria strains.</title>
        <authorList>
            <person name="Klenk H.-P."/>
        </authorList>
    </citation>
    <scope>NUCLEOTIDE SEQUENCE [LARGE SCALE GENOMIC DNA]</scope>
    <source>
        <strain evidence="2 3">DSM 103164</strain>
    </source>
</reference>
<keyword evidence="3" id="KW-1185">Reference proteome</keyword>
<evidence type="ECO:0000256" key="1">
    <source>
        <dbReference type="SAM" id="MobiDB-lite"/>
    </source>
</evidence>
<evidence type="ECO:0008006" key="4">
    <source>
        <dbReference type="Google" id="ProtNLM"/>
    </source>
</evidence>
<dbReference type="AlphaFoldDB" id="A0A7Z0D7C2"/>
<dbReference type="InterPro" id="IPR032716">
    <property type="entry name" value="ACC_epsilon"/>
</dbReference>
<evidence type="ECO:0000313" key="2">
    <source>
        <dbReference type="EMBL" id="NYI70214.1"/>
    </source>
</evidence>